<gene>
    <name evidence="7" type="ORF">BLS_002354</name>
</gene>
<dbReference type="InterPro" id="IPR023271">
    <property type="entry name" value="Aquaporin-like"/>
</dbReference>
<dbReference type="PRINTS" id="PR00783">
    <property type="entry name" value="MINTRINSICP"/>
</dbReference>
<evidence type="ECO:0000313" key="7">
    <source>
        <dbReference type="EMBL" id="KAE9975910.1"/>
    </source>
</evidence>
<dbReference type="InterPro" id="IPR021476">
    <property type="entry name" value="Egh16-like"/>
</dbReference>
<dbReference type="PANTHER" id="PTHR47002:SF2">
    <property type="entry name" value="AQUAPORIN AQPAE.A-LIKE"/>
    <property type="match status" value="1"/>
</dbReference>
<keyword evidence="3 6" id="KW-1133">Transmembrane helix</keyword>
<proteinExistence type="predicted"/>
<dbReference type="Pfam" id="PF11327">
    <property type="entry name" value="Egh16-like"/>
    <property type="match status" value="1"/>
</dbReference>
<comment type="subcellular location">
    <subcellularLocation>
        <location evidence="1">Membrane</location>
        <topology evidence="1">Multi-pass membrane protein</topology>
    </subcellularLocation>
</comment>
<dbReference type="Gene3D" id="1.20.1080.10">
    <property type="entry name" value="Glycerol uptake facilitator protein"/>
    <property type="match status" value="1"/>
</dbReference>
<evidence type="ECO:0000256" key="1">
    <source>
        <dbReference type="ARBA" id="ARBA00004141"/>
    </source>
</evidence>
<dbReference type="EMBL" id="WNWQ01000166">
    <property type="protein sequence ID" value="KAE9975910.1"/>
    <property type="molecule type" value="Genomic_DNA"/>
</dbReference>
<feature type="transmembrane region" description="Helical" evidence="6">
    <location>
        <begin position="233"/>
        <end position="252"/>
    </location>
</feature>
<feature type="compositionally biased region" description="Basic and acidic residues" evidence="5">
    <location>
        <begin position="351"/>
        <end position="360"/>
    </location>
</feature>
<evidence type="ECO:0000256" key="4">
    <source>
        <dbReference type="ARBA" id="ARBA00023136"/>
    </source>
</evidence>
<dbReference type="Proteomes" id="UP000433883">
    <property type="component" value="Unassembled WGS sequence"/>
</dbReference>
<feature type="transmembrane region" description="Helical" evidence="6">
    <location>
        <begin position="110"/>
        <end position="133"/>
    </location>
</feature>
<dbReference type="SUPFAM" id="SSF81338">
    <property type="entry name" value="Aquaporin-like"/>
    <property type="match status" value="1"/>
</dbReference>
<name>A0A8H3YVX4_VENIN</name>
<accession>A0A8H3YVX4</accession>
<dbReference type="Pfam" id="PF00230">
    <property type="entry name" value="MIP"/>
    <property type="match status" value="1"/>
</dbReference>
<dbReference type="InterPro" id="IPR000425">
    <property type="entry name" value="MIP"/>
</dbReference>
<evidence type="ECO:0000256" key="3">
    <source>
        <dbReference type="ARBA" id="ARBA00022989"/>
    </source>
</evidence>
<dbReference type="PANTHER" id="PTHR47002">
    <property type="entry name" value="AQUAPORIN-LIKE"/>
    <property type="match status" value="1"/>
</dbReference>
<feature type="transmembrane region" description="Helical" evidence="6">
    <location>
        <begin position="196"/>
        <end position="221"/>
    </location>
</feature>
<feature type="transmembrane region" description="Helical" evidence="6">
    <location>
        <begin position="78"/>
        <end position="104"/>
    </location>
</feature>
<dbReference type="AlphaFoldDB" id="A0A8H3YVX4"/>
<keyword evidence="4 6" id="KW-0472">Membrane</keyword>
<feature type="compositionally biased region" description="Low complexity" evidence="5">
    <location>
        <begin position="9"/>
        <end position="18"/>
    </location>
</feature>
<dbReference type="GO" id="GO:0015267">
    <property type="term" value="F:channel activity"/>
    <property type="evidence" value="ECO:0007669"/>
    <property type="project" value="InterPro"/>
</dbReference>
<feature type="region of interest" description="Disordered" evidence="5">
    <location>
        <begin position="334"/>
        <end position="365"/>
    </location>
</feature>
<evidence type="ECO:0008006" key="9">
    <source>
        <dbReference type="Google" id="ProtNLM"/>
    </source>
</evidence>
<keyword evidence="2 6" id="KW-0812">Transmembrane</keyword>
<evidence type="ECO:0000313" key="8">
    <source>
        <dbReference type="Proteomes" id="UP000433883"/>
    </source>
</evidence>
<dbReference type="GO" id="GO:0016020">
    <property type="term" value="C:membrane"/>
    <property type="evidence" value="ECO:0007669"/>
    <property type="project" value="UniProtKB-SubCell"/>
</dbReference>
<organism evidence="7 8">
    <name type="scientific">Venturia inaequalis</name>
    <name type="common">Apple scab fungus</name>
    <dbReference type="NCBI Taxonomy" id="5025"/>
    <lineage>
        <taxon>Eukaryota</taxon>
        <taxon>Fungi</taxon>
        <taxon>Dikarya</taxon>
        <taxon>Ascomycota</taxon>
        <taxon>Pezizomycotina</taxon>
        <taxon>Dothideomycetes</taxon>
        <taxon>Pleosporomycetidae</taxon>
        <taxon>Venturiales</taxon>
        <taxon>Venturiaceae</taxon>
        <taxon>Venturia</taxon>
    </lineage>
</organism>
<protein>
    <recommendedName>
        <fullName evidence="9">Aquaporin-like protein</fullName>
    </recommendedName>
</protein>
<evidence type="ECO:0000256" key="5">
    <source>
        <dbReference type="SAM" id="MobiDB-lite"/>
    </source>
</evidence>
<evidence type="ECO:0000256" key="2">
    <source>
        <dbReference type="ARBA" id="ARBA00022692"/>
    </source>
</evidence>
<feature type="region of interest" description="Disordered" evidence="5">
    <location>
        <begin position="1"/>
        <end position="21"/>
    </location>
</feature>
<evidence type="ECO:0000256" key="6">
    <source>
        <dbReference type="SAM" id="Phobius"/>
    </source>
</evidence>
<sequence>MDDDKQQLPSSRRPSMSPLANSNLNSQSFAGRVGGNQLFALGPSDCVGNEPADARQDATWKQILDLRGFRDAQLWKKAFIEGFGLCLQVFIAGIVAAGVIPLAATTSVGSLIPVGVAAIIQFIVITLFILAAAHFNPLITIATFMAKLTSLPRAVLYVVSQCAGAIIGGFLLRAALDISAEALSMSPGCYIDPTQVTPASAFVLETMTSLFLLFLAFGLGLDPRNSASFGPALGPFLIGASAATTLFAGGMARKGYLGSANNPARCLGLMTASNRFTYHYVHWAGDVVAAIISAVLYCLVPPYKNPEPLDQQSTCRKRTQPVLEKRVVCGVVGGQKSRKPNCNMTPRKRSRDQSSHDKPQKRAKLVHKIQEEHEDTSRKVRPEFKLCCALTGRHSRIENGLDVEVKQEDPNAEEMYILPTTEKLLEIFSFPRIDRKRGRPDEAEGPSYALHDSTTTEVAGDSRAEMSYLSRDKEIADLFNDLWNSVDTLSSGHFSDAIPDAEKQNWLLSVPKMLHPKRAQDCEFVDLVAQIAVGGPCGIGSWEQIFLEPELRRGLVCGIIWRKLQIEVFDKMLFGGSDSQEKELLELEKGMAEHSDGFMRTRARALKIREMLDCPNPADPYTISTGKHNLPPSLDEARQTLTKQLQSLLRCLTPRSSTSHVLTALEEITRKAALLSHLLRLDTETIYYSPFMEKDSRPHFDHPEENVTYFSTEHKEWVSSAENRADKTVPHPQLGLTEEKVKRIHCYDPLIRIICSGAVETYRKGGWRPNDAEKGTYYIHPSVIMYTNNLILLALSAATLIAAHGKVTVVNGDAGGNGTALGIKGAVVARFGKNSDTERDTTVFNGNANKPLTDGLGKTDASGQIKVSMLKAAMALSGNTLPQVSATGGSITGTWQTVTSDGTANNKAGEMFAVLDTTGTGAYSNGTQLVATSKMVGNGQGNVVQKRATNVGADAKFSVEIPDGTICTGTDATSGVSNFCLLKVVNNNDAGPFGGNIAFQIAGGAAGNATASADPSATTPKAAKATKAAKAARAFRV</sequence>
<comment type="caution">
    <text evidence="7">The sequence shown here is derived from an EMBL/GenBank/DDBJ whole genome shotgun (WGS) entry which is preliminary data.</text>
</comment>
<feature type="transmembrane region" description="Helical" evidence="6">
    <location>
        <begin position="154"/>
        <end position="176"/>
    </location>
</feature>
<reference evidence="7 8" key="1">
    <citation type="submission" date="2019-11" db="EMBL/GenBank/DDBJ databases">
        <title>Venturia inaequalis Genome Resource.</title>
        <authorList>
            <person name="Lichtner F.J."/>
        </authorList>
    </citation>
    <scope>NUCLEOTIDE SEQUENCE [LARGE SCALE GENOMIC DNA]</scope>
    <source>
        <strain evidence="7">Bline_iso_100314</strain>
    </source>
</reference>